<accession>A0A0G3H5M3</accession>
<dbReference type="AlphaFoldDB" id="A0A0G3H5M3"/>
<gene>
    <name evidence="1" type="ORF">CMUST_14075</name>
</gene>
<evidence type="ECO:0000313" key="2">
    <source>
        <dbReference type="Proteomes" id="UP000035199"/>
    </source>
</evidence>
<reference evidence="2" key="2">
    <citation type="submission" date="2015-05" db="EMBL/GenBank/DDBJ databases">
        <title>Complete genome sequence of Corynebacterium mustelae DSM 45274, isolated from various tissues of a male ferret with lethal sepsis.</title>
        <authorList>
            <person name="Ruckert C."/>
            <person name="Albersmeier A."/>
            <person name="Winkler A."/>
            <person name="Tauch A."/>
        </authorList>
    </citation>
    <scope>NUCLEOTIDE SEQUENCE [LARGE SCALE GENOMIC DNA]</scope>
    <source>
        <strain evidence="2">DSM 45274</strain>
    </source>
</reference>
<dbReference type="KEGG" id="cmv:CMUST_14075"/>
<keyword evidence="2" id="KW-1185">Reference proteome</keyword>
<organism evidence="1 2">
    <name type="scientific">Corynebacterium mustelae</name>
    <dbReference type="NCBI Taxonomy" id="571915"/>
    <lineage>
        <taxon>Bacteria</taxon>
        <taxon>Bacillati</taxon>
        <taxon>Actinomycetota</taxon>
        <taxon>Actinomycetes</taxon>
        <taxon>Mycobacteriales</taxon>
        <taxon>Corynebacteriaceae</taxon>
        <taxon>Corynebacterium</taxon>
    </lineage>
</organism>
<evidence type="ECO:0000313" key="1">
    <source>
        <dbReference type="EMBL" id="AKK07108.1"/>
    </source>
</evidence>
<dbReference type="EMBL" id="CP011542">
    <property type="protein sequence ID" value="AKK07108.1"/>
    <property type="molecule type" value="Genomic_DNA"/>
</dbReference>
<sequence>MKGAYELRTLVAIVVNWKDCLLARAYTSGECNVQRGYQRAGG</sequence>
<reference evidence="1 2" key="1">
    <citation type="journal article" date="2015" name="Genome Announc.">
        <title>Complete Genome Sequence of the Type Strain Corynebacterium mustelae DSM 45274, Isolated from Various Tissues of a Male Ferret with Lethal Sepsis.</title>
        <authorList>
            <person name="Ruckert C."/>
            <person name="Eimer J."/>
            <person name="Winkler A."/>
            <person name="Tauch A."/>
        </authorList>
    </citation>
    <scope>NUCLEOTIDE SEQUENCE [LARGE SCALE GENOMIC DNA]</scope>
    <source>
        <strain evidence="1 2">DSM 45274</strain>
    </source>
</reference>
<dbReference type="STRING" id="571915.CMUST_14075"/>
<dbReference type="Proteomes" id="UP000035199">
    <property type="component" value="Chromosome"/>
</dbReference>
<protein>
    <submittedName>
        <fullName evidence="1">Uncharacterized protein</fullName>
    </submittedName>
</protein>
<proteinExistence type="predicted"/>
<name>A0A0G3H5M3_9CORY</name>